<organism evidence="1">
    <name type="scientific">uncultured Caudovirales phage</name>
    <dbReference type="NCBI Taxonomy" id="2100421"/>
    <lineage>
        <taxon>Viruses</taxon>
        <taxon>Duplodnaviria</taxon>
        <taxon>Heunggongvirae</taxon>
        <taxon>Uroviricota</taxon>
        <taxon>Caudoviricetes</taxon>
        <taxon>Peduoviridae</taxon>
        <taxon>Maltschvirus</taxon>
        <taxon>Maltschvirus maltsch</taxon>
    </lineage>
</organism>
<proteinExistence type="predicted"/>
<reference evidence="1" key="1">
    <citation type="submission" date="2020-04" db="EMBL/GenBank/DDBJ databases">
        <authorList>
            <person name="Chiriac C."/>
            <person name="Salcher M."/>
            <person name="Ghai R."/>
            <person name="Kavagutti S V."/>
        </authorList>
    </citation>
    <scope>NUCLEOTIDE SEQUENCE</scope>
</reference>
<dbReference type="EMBL" id="LR796415">
    <property type="protein sequence ID" value="CAB4143163.1"/>
    <property type="molecule type" value="Genomic_DNA"/>
</dbReference>
<evidence type="ECO:0000313" key="1">
    <source>
        <dbReference type="EMBL" id="CAB4143163.1"/>
    </source>
</evidence>
<sequence length="53" mass="5922">MRKYSVTIPGMEATYVVIISASNENNALIDVLHQFPETLDSDVIDRIEVAEVN</sequence>
<name>A0A6J5MCZ1_9CAUD</name>
<gene>
    <name evidence="1" type="ORF">UFOVP434_88</name>
</gene>
<accession>A0A6J5MCZ1</accession>
<protein>
    <submittedName>
        <fullName evidence="1">Uncharacterized protein</fullName>
    </submittedName>
</protein>